<proteinExistence type="predicted"/>
<evidence type="ECO:0000313" key="2">
    <source>
        <dbReference type="EMBL" id="KAK5649944.1"/>
    </source>
</evidence>
<keyword evidence="3" id="KW-1185">Reference proteome</keyword>
<dbReference type="EMBL" id="JAVRBK010000001">
    <property type="protein sequence ID" value="KAK5649944.1"/>
    <property type="molecule type" value="Genomic_DNA"/>
</dbReference>
<protein>
    <submittedName>
        <fullName evidence="2">Uncharacterized protein</fullName>
    </submittedName>
</protein>
<dbReference type="PANTHER" id="PTHR33667">
    <property type="entry name" value="SI:DKEY-57N24.6"/>
    <property type="match status" value="1"/>
</dbReference>
<evidence type="ECO:0000313" key="3">
    <source>
        <dbReference type="Proteomes" id="UP001329430"/>
    </source>
</evidence>
<feature type="region of interest" description="Disordered" evidence="1">
    <location>
        <begin position="161"/>
        <end position="195"/>
    </location>
</feature>
<dbReference type="AlphaFoldDB" id="A0AAN7VSY5"/>
<dbReference type="Proteomes" id="UP001329430">
    <property type="component" value="Chromosome 1"/>
</dbReference>
<feature type="compositionally biased region" description="Low complexity" evidence="1">
    <location>
        <begin position="161"/>
        <end position="171"/>
    </location>
</feature>
<name>A0AAN7VSY5_9COLE</name>
<accession>A0AAN7VSY5</accession>
<sequence length="662" mass="76265">MTFFLDDQKYQIDVVCWRTIAKIYTLDGHITLKTRIKDDLSWIPISITHVFNDLDVSDILNLHTHTINYTLMTNESKLGKSKTTAKKEKCKIFFIKEKDLESSEKFALAYEFDPNTMEHENNENILRCFIQSILWECVDKPGKSFDKEVVTKLQFLEGGTKNCSNNSNQNKNKGDSALSHKEEKKKGNNNNKEGDEINIKVSGEVLYTDPDLSIYNLSTPSYGMGKAYILTSISHLLTGEIYIRYSIPHIAQCSSIVKPLKQNITFNEAHAHFLQDVPKLKFLEFMQTGKFIVEVLGCRDQDIRPLPTLFGCKVEDADTAKTLAIRNCKQTLQQWKIEPCIVTLAVACFNVSALFKTYWNFVETASCHHPDTLLYKKNDYTKLDYSMATINNINLEMLEKPISYSPLTEDVLSTNGTLLEIEIQLSAPSNAILELYCNNSSYNRLFALFKRYELAEHLLHVIMLHNQDVLGPEVLVTNYLKSGVKETYKELYSDLYNDYNRIVTGFIIFNGDNCILFIEASSNGLVSYIWSLIKDNSRPEVRIFYNSDFCFERRIYSDLIQYGGVYTISLKIPLDDILNQYLVYLEGSMPLPCWEALKKLNILIKSNTMRSMVYCSLFPTSREILSLDMEFGVPYQWDAKENFGRAWWSTSIMKNVKTELFM</sequence>
<gene>
    <name evidence="2" type="ORF">RI129_000973</name>
</gene>
<comment type="caution">
    <text evidence="2">The sequence shown here is derived from an EMBL/GenBank/DDBJ whole genome shotgun (WGS) entry which is preliminary data.</text>
</comment>
<reference evidence="2 3" key="1">
    <citation type="journal article" date="2024" name="Insects">
        <title>An Improved Chromosome-Level Genome Assembly of the Firefly Pyrocoelia pectoralis.</title>
        <authorList>
            <person name="Fu X."/>
            <person name="Meyer-Rochow V.B."/>
            <person name="Ballantyne L."/>
            <person name="Zhu X."/>
        </authorList>
    </citation>
    <scope>NUCLEOTIDE SEQUENCE [LARGE SCALE GENOMIC DNA]</scope>
    <source>
        <strain evidence="2">XCY_ONT2</strain>
    </source>
</reference>
<feature type="compositionally biased region" description="Basic and acidic residues" evidence="1">
    <location>
        <begin position="172"/>
        <end position="195"/>
    </location>
</feature>
<organism evidence="2 3">
    <name type="scientific">Pyrocoelia pectoralis</name>
    <dbReference type="NCBI Taxonomy" id="417401"/>
    <lineage>
        <taxon>Eukaryota</taxon>
        <taxon>Metazoa</taxon>
        <taxon>Ecdysozoa</taxon>
        <taxon>Arthropoda</taxon>
        <taxon>Hexapoda</taxon>
        <taxon>Insecta</taxon>
        <taxon>Pterygota</taxon>
        <taxon>Neoptera</taxon>
        <taxon>Endopterygota</taxon>
        <taxon>Coleoptera</taxon>
        <taxon>Polyphaga</taxon>
        <taxon>Elateriformia</taxon>
        <taxon>Elateroidea</taxon>
        <taxon>Lampyridae</taxon>
        <taxon>Lampyrinae</taxon>
        <taxon>Pyrocoelia</taxon>
    </lineage>
</organism>
<evidence type="ECO:0000256" key="1">
    <source>
        <dbReference type="SAM" id="MobiDB-lite"/>
    </source>
</evidence>
<dbReference type="PANTHER" id="PTHR33667:SF7">
    <property type="entry name" value="RIKEN CDNA 1810020O05 GENE"/>
    <property type="match status" value="1"/>
</dbReference>